<keyword evidence="5" id="KW-1185">Reference proteome</keyword>
<dbReference type="SUPFAM" id="SSF75304">
    <property type="entry name" value="Amidase signature (AS) enzymes"/>
    <property type="match status" value="1"/>
</dbReference>
<dbReference type="Proteomes" id="UP001610335">
    <property type="component" value="Unassembled WGS sequence"/>
</dbReference>
<comment type="caution">
    <text evidence="4">The sequence shown here is derived from an EMBL/GenBank/DDBJ whole genome shotgun (WGS) entry which is preliminary data.</text>
</comment>
<reference evidence="4 5" key="1">
    <citation type="submission" date="2024-07" db="EMBL/GenBank/DDBJ databases">
        <title>Section-level genome sequencing and comparative genomics of Aspergillus sections Usti and Cavernicolus.</title>
        <authorList>
            <consortium name="Lawrence Berkeley National Laboratory"/>
            <person name="Nybo J.L."/>
            <person name="Vesth T.C."/>
            <person name="Theobald S."/>
            <person name="Frisvad J.C."/>
            <person name="Larsen T.O."/>
            <person name="Kjaerboelling I."/>
            <person name="Rothschild-Mancinelli K."/>
            <person name="Lyhne E.K."/>
            <person name="Kogle M.E."/>
            <person name="Barry K."/>
            <person name="Clum A."/>
            <person name="Na H."/>
            <person name="Ledsgaard L."/>
            <person name="Lin J."/>
            <person name="Lipzen A."/>
            <person name="Kuo A."/>
            <person name="Riley R."/>
            <person name="Mondo S."/>
            <person name="LaButti K."/>
            <person name="Haridas S."/>
            <person name="Pangalinan J."/>
            <person name="Salamov A.A."/>
            <person name="Simmons B.A."/>
            <person name="Magnuson J.K."/>
            <person name="Chen J."/>
            <person name="Drula E."/>
            <person name="Henrissat B."/>
            <person name="Wiebenga A."/>
            <person name="Lubbers R.J."/>
            <person name="Gomes A.C."/>
            <person name="Makela M.R."/>
            <person name="Stajich J."/>
            <person name="Grigoriev I.V."/>
            <person name="Mortensen U.H."/>
            <person name="De vries R.P."/>
            <person name="Baker S.E."/>
            <person name="Andersen M.R."/>
        </authorList>
    </citation>
    <scope>NUCLEOTIDE SEQUENCE [LARGE SCALE GENOMIC DNA]</scope>
    <source>
        <strain evidence="4 5">CBS 600.67</strain>
    </source>
</reference>
<keyword evidence="2" id="KW-0378">Hydrolase</keyword>
<evidence type="ECO:0000259" key="3">
    <source>
        <dbReference type="Pfam" id="PF01425"/>
    </source>
</evidence>
<comment type="similarity">
    <text evidence="1">Belongs to the amidase family.</text>
</comment>
<gene>
    <name evidence="4" type="ORF">BDW59DRAFT_161194</name>
</gene>
<dbReference type="Gene3D" id="3.90.1300.10">
    <property type="entry name" value="Amidase signature (AS) domain"/>
    <property type="match status" value="1"/>
</dbReference>
<dbReference type="InterPro" id="IPR023631">
    <property type="entry name" value="Amidase_dom"/>
</dbReference>
<feature type="domain" description="Amidase" evidence="3">
    <location>
        <begin position="116"/>
        <end position="586"/>
    </location>
</feature>
<dbReference type="PANTHER" id="PTHR46072">
    <property type="entry name" value="AMIDASE-RELATED-RELATED"/>
    <property type="match status" value="1"/>
</dbReference>
<evidence type="ECO:0000313" key="4">
    <source>
        <dbReference type="EMBL" id="KAL2826072.1"/>
    </source>
</evidence>
<proteinExistence type="inferred from homology"/>
<accession>A0ABR4IEA0</accession>
<dbReference type="Pfam" id="PF01425">
    <property type="entry name" value="Amidase"/>
    <property type="match status" value="1"/>
</dbReference>
<dbReference type="InterPro" id="IPR036928">
    <property type="entry name" value="AS_sf"/>
</dbReference>
<name>A0ABR4IEA0_9EURO</name>
<dbReference type="EMBL" id="JBFXLS010000032">
    <property type="protein sequence ID" value="KAL2826072.1"/>
    <property type="molecule type" value="Genomic_DNA"/>
</dbReference>
<evidence type="ECO:0000313" key="5">
    <source>
        <dbReference type="Proteomes" id="UP001610335"/>
    </source>
</evidence>
<sequence length="609" mass="67781">MAAKFSISILILTVTLFVSTLTLVDSTYDMWKLSELFPRHPARWQQVASEKREANLAKIPPEWILEPQLLEDGRSRHSIVGDYIEGLLDAKSQYITDMDVPELVARMQEGILTAVEVVTAFCKRAAYAHQLSNLLLEVRFNEAIERARELDNYFKEHKQLVGPLHGIPLTLKDQFHIKGLDTSMGFIGWIGTFEGEKGTGKEKNVESELIREFNILGAVPIGKTTLMQSLWAPETNNNILGYAFNPCNRDLSTGGSSGGEGAMQALRGSAFGIGTDIGGSVSMPASFQGVFSIKPSAGRISFKDAANTGKGQEVMPTVVGIMGHSVDSLRLILKSLISTQPWLNDPYTLQIPWRFEKEYDPRGELGYKPAFGFLADDGVLTPHPPVSRAMEIVKEALQIKGHQLIEWDWPHNNETTEIHASIARGDGCPDVYDAVHLSGEPFVPEITNLFPNGKPRDPLPLPEYEEVVRRMKDYRERYLNYWTSTAERTGDRPVEVLLSPVTPYAGVLPGKYQPSTYTSSVNVLDYASVVIPVTLADKTIDIVSPSFKSLNEEDQINMMSYDPDKHHGAPAAVQLIGRRLDEERLLSLAQVVVESLNDYRSEHEKKGRS</sequence>
<dbReference type="PIRSF" id="PIRSF001221">
    <property type="entry name" value="Amidase_fungi"/>
    <property type="match status" value="1"/>
</dbReference>
<evidence type="ECO:0000256" key="2">
    <source>
        <dbReference type="ARBA" id="ARBA00022801"/>
    </source>
</evidence>
<organism evidence="4 5">
    <name type="scientific">Aspergillus cavernicola</name>
    <dbReference type="NCBI Taxonomy" id="176166"/>
    <lineage>
        <taxon>Eukaryota</taxon>
        <taxon>Fungi</taxon>
        <taxon>Dikarya</taxon>
        <taxon>Ascomycota</taxon>
        <taxon>Pezizomycotina</taxon>
        <taxon>Eurotiomycetes</taxon>
        <taxon>Eurotiomycetidae</taxon>
        <taxon>Eurotiales</taxon>
        <taxon>Aspergillaceae</taxon>
        <taxon>Aspergillus</taxon>
        <taxon>Aspergillus subgen. Nidulantes</taxon>
    </lineage>
</organism>
<protein>
    <submittedName>
        <fullName evidence="4">Amidase signature domain-containing protein</fullName>
    </submittedName>
</protein>
<dbReference type="PANTHER" id="PTHR46072:SF8">
    <property type="entry name" value="AMIDASE DOMAIN-CONTAINING PROTEIN"/>
    <property type="match status" value="1"/>
</dbReference>
<evidence type="ECO:0000256" key="1">
    <source>
        <dbReference type="ARBA" id="ARBA00009199"/>
    </source>
</evidence>